<proteinExistence type="predicted"/>
<dbReference type="Proteomes" id="UP001189429">
    <property type="component" value="Unassembled WGS sequence"/>
</dbReference>
<evidence type="ECO:0008006" key="3">
    <source>
        <dbReference type="Google" id="ProtNLM"/>
    </source>
</evidence>
<accession>A0ABN9PVJ2</accession>
<evidence type="ECO:0000313" key="2">
    <source>
        <dbReference type="Proteomes" id="UP001189429"/>
    </source>
</evidence>
<reference evidence="1" key="1">
    <citation type="submission" date="2023-10" db="EMBL/GenBank/DDBJ databases">
        <authorList>
            <person name="Chen Y."/>
            <person name="Shah S."/>
            <person name="Dougan E. K."/>
            <person name="Thang M."/>
            <person name="Chan C."/>
        </authorList>
    </citation>
    <scope>NUCLEOTIDE SEQUENCE [LARGE SCALE GENOMIC DNA]</scope>
</reference>
<protein>
    <recommendedName>
        <fullName evidence="3">Mei2-like C-terminal RNA recognition motif domain-containing protein</fullName>
    </recommendedName>
</protein>
<dbReference type="EMBL" id="CAUYUJ010001722">
    <property type="protein sequence ID" value="CAK0797285.1"/>
    <property type="molecule type" value="Genomic_DNA"/>
</dbReference>
<keyword evidence="2" id="KW-1185">Reference proteome</keyword>
<gene>
    <name evidence="1" type="ORF">PCOR1329_LOCUS6421</name>
</gene>
<evidence type="ECO:0000313" key="1">
    <source>
        <dbReference type="EMBL" id="CAK0797285.1"/>
    </source>
</evidence>
<organism evidence="1 2">
    <name type="scientific">Prorocentrum cordatum</name>
    <dbReference type="NCBI Taxonomy" id="2364126"/>
    <lineage>
        <taxon>Eukaryota</taxon>
        <taxon>Sar</taxon>
        <taxon>Alveolata</taxon>
        <taxon>Dinophyceae</taxon>
        <taxon>Prorocentrales</taxon>
        <taxon>Prorocentraceae</taxon>
        <taxon>Prorocentrum</taxon>
    </lineage>
</organism>
<comment type="caution">
    <text evidence="1">The sequence shown here is derived from an EMBL/GenBank/DDBJ whole genome shotgun (WGS) entry which is preliminary data.</text>
</comment>
<sequence length="99" mass="10901">MDFKTNQTLGYAFANVNSEVAARLFGAFEGFQDWPKKSPKVCNVCWSSRQGLESNILAYRNLAVMQLAVPEAWKPALFSQGSLVPFPVPTKTRGKSSAT</sequence>
<name>A0ABN9PVJ2_9DINO</name>